<dbReference type="Proteomes" id="UP000523431">
    <property type="component" value="Unassembled WGS sequence"/>
</dbReference>
<evidence type="ECO:0000313" key="4">
    <source>
        <dbReference type="Proteomes" id="UP000557344"/>
    </source>
</evidence>
<reference evidence="3 4" key="1">
    <citation type="submission" date="2020-08" db="EMBL/GenBank/DDBJ databases">
        <title>Genomic Encyclopedia of Type Strains, Phase IV (KMG-V): Genome sequencing to study the core and pangenomes of soil and plant-associated prokaryotes.</title>
        <authorList>
            <person name="Whitman W."/>
        </authorList>
    </citation>
    <scope>NUCLEOTIDE SEQUENCE [LARGE SCALE GENOMIC DNA]</scope>
    <source>
        <strain evidence="1 4">SEMIA 471</strain>
        <strain evidence="2 3">SEMIA 489</strain>
    </source>
</reference>
<dbReference type="Proteomes" id="UP000557344">
    <property type="component" value="Unassembled WGS sequence"/>
</dbReference>
<dbReference type="EMBL" id="JACIID010000001">
    <property type="protein sequence ID" value="MBB4534529.1"/>
    <property type="molecule type" value="Genomic_DNA"/>
</dbReference>
<dbReference type="RefSeq" id="WP_183838967.1">
    <property type="nucleotide sequence ID" value="NZ_JACIHU010000001.1"/>
</dbReference>
<protein>
    <submittedName>
        <fullName evidence="1">Uncharacterized protein</fullName>
    </submittedName>
</protein>
<gene>
    <name evidence="1" type="ORF">GGE46_001238</name>
    <name evidence="2" type="ORF">GGE57_001238</name>
</gene>
<dbReference type="AlphaFoldDB" id="A0A7W6V6R0"/>
<proteinExistence type="predicted"/>
<evidence type="ECO:0000313" key="2">
    <source>
        <dbReference type="EMBL" id="MBB4534529.1"/>
    </source>
</evidence>
<evidence type="ECO:0000313" key="3">
    <source>
        <dbReference type="Proteomes" id="UP000523431"/>
    </source>
</evidence>
<accession>A0A7W6V6R0</accession>
<evidence type="ECO:0000313" key="1">
    <source>
        <dbReference type="EMBL" id="MBB4478697.1"/>
    </source>
</evidence>
<organism evidence="1 4">
    <name type="scientific">Rhizobium etli</name>
    <dbReference type="NCBI Taxonomy" id="29449"/>
    <lineage>
        <taxon>Bacteria</taxon>
        <taxon>Pseudomonadati</taxon>
        <taxon>Pseudomonadota</taxon>
        <taxon>Alphaproteobacteria</taxon>
        <taxon>Hyphomicrobiales</taxon>
        <taxon>Rhizobiaceae</taxon>
        <taxon>Rhizobium/Agrobacterium group</taxon>
        <taxon>Rhizobium</taxon>
    </lineage>
</organism>
<comment type="caution">
    <text evidence="1">The sequence shown here is derived from an EMBL/GenBank/DDBJ whole genome shotgun (WGS) entry which is preliminary data.</text>
</comment>
<name>A0A7W6V6R0_RHIET</name>
<dbReference type="EMBL" id="JACIHU010000001">
    <property type="protein sequence ID" value="MBB4478697.1"/>
    <property type="molecule type" value="Genomic_DNA"/>
</dbReference>
<sequence length="98" mass="10252">MTKRIKASSSQASGFANLKIIIAPYKWQAFALTVKISSSAADFAIGLRNASRGRNPHQDISGSVSEPEMAGAGFLLPAGLCHSGGGYSLGMDHARDKT</sequence>